<evidence type="ECO:0000313" key="1">
    <source>
        <dbReference type="EMBL" id="RGO47631.1"/>
    </source>
</evidence>
<protein>
    <submittedName>
        <fullName evidence="1">Uncharacterized protein</fullName>
    </submittedName>
</protein>
<gene>
    <name evidence="1" type="ORF">DXB12_13760</name>
</gene>
<sequence>MQVYKISDLLSSLNSASEEGFEYVSLNIIEADDDDPELDYDSLFLDYVDDKSSSEEDIVDSVPLPDDYYRLV</sequence>
<name>A0A3E5GPQ0_9FIRM</name>
<accession>A0A3E5GPQ0</accession>
<keyword evidence="2" id="KW-1185">Reference proteome</keyword>
<dbReference type="Proteomes" id="UP000261055">
    <property type="component" value="Unassembled WGS sequence"/>
</dbReference>
<comment type="caution">
    <text evidence="1">The sequence shown here is derived from an EMBL/GenBank/DDBJ whole genome shotgun (WGS) entry which is preliminary data.</text>
</comment>
<organism evidence="1 2">
    <name type="scientific">Dorea formicigenerans</name>
    <dbReference type="NCBI Taxonomy" id="39486"/>
    <lineage>
        <taxon>Bacteria</taxon>
        <taxon>Bacillati</taxon>
        <taxon>Bacillota</taxon>
        <taxon>Clostridia</taxon>
        <taxon>Lachnospirales</taxon>
        <taxon>Lachnospiraceae</taxon>
        <taxon>Dorea</taxon>
    </lineage>
</organism>
<proteinExistence type="predicted"/>
<dbReference type="EMBL" id="QSVQ01000020">
    <property type="protein sequence ID" value="RGO47631.1"/>
    <property type="molecule type" value="Genomic_DNA"/>
</dbReference>
<reference evidence="1 2" key="1">
    <citation type="submission" date="2018-08" db="EMBL/GenBank/DDBJ databases">
        <title>A genome reference for cultivated species of the human gut microbiota.</title>
        <authorList>
            <person name="Zou Y."/>
            <person name="Xue W."/>
            <person name="Luo G."/>
        </authorList>
    </citation>
    <scope>NUCLEOTIDE SEQUENCE [LARGE SCALE GENOMIC DNA]</scope>
    <source>
        <strain evidence="1 2">OM02-12</strain>
    </source>
</reference>
<dbReference type="RefSeq" id="WP_029732224.1">
    <property type="nucleotide sequence ID" value="NZ_QSVQ01000020.1"/>
</dbReference>
<dbReference type="AlphaFoldDB" id="A0A3E5GPQ0"/>
<evidence type="ECO:0000313" key="2">
    <source>
        <dbReference type="Proteomes" id="UP000261055"/>
    </source>
</evidence>